<evidence type="ECO:0000313" key="3">
    <source>
        <dbReference type="Proteomes" id="UP000193964"/>
    </source>
</evidence>
<feature type="transmembrane region" description="Helical" evidence="1">
    <location>
        <begin position="20"/>
        <end position="41"/>
    </location>
</feature>
<accession>A0A1X2F8S6</accession>
<keyword evidence="1" id="KW-0472">Membrane</keyword>
<evidence type="ECO:0000313" key="2">
    <source>
        <dbReference type="EMBL" id="ORX14804.1"/>
    </source>
</evidence>
<evidence type="ECO:0008006" key="4">
    <source>
        <dbReference type="Google" id="ProtNLM"/>
    </source>
</evidence>
<sequence>MPSDDLLRFVGGPLPFSLWWLWFGLLLIALVIAWCVGVYVWTMSPARLRTIPVIGSLHGKLVRQRFARTVRRTNEQFLAGGLSPQQAGANVSRTVRSFLFVATGVRAQYLHAGDIATGELAAAGPLLHALNDVQFNRGARADMVALGRSAEELIRSWT</sequence>
<reference evidence="2 3" key="1">
    <citation type="submission" date="2016-01" db="EMBL/GenBank/DDBJ databases">
        <title>The new phylogeny of the genus Mycobacterium.</title>
        <authorList>
            <person name="Tarcisio F."/>
            <person name="Conor M."/>
            <person name="Antonella G."/>
            <person name="Elisabetta G."/>
            <person name="Giulia F.S."/>
            <person name="Sara T."/>
            <person name="Anna F."/>
            <person name="Clotilde B."/>
            <person name="Roberto B."/>
            <person name="Veronica D.S."/>
            <person name="Fabio R."/>
            <person name="Monica P."/>
            <person name="Olivier J."/>
            <person name="Enrico T."/>
            <person name="Nicola S."/>
        </authorList>
    </citation>
    <scope>NUCLEOTIDE SEQUENCE [LARGE SCALE GENOMIC DNA]</scope>
    <source>
        <strain evidence="2 3">ATCC 700010</strain>
    </source>
</reference>
<gene>
    <name evidence="2" type="ORF">AWC31_26975</name>
</gene>
<dbReference type="OrthoDB" id="4639836at2"/>
<keyword evidence="1" id="KW-1133">Transmembrane helix</keyword>
<organism evidence="2 3">
    <name type="scientific">Mycolicibacterium wolinskyi</name>
    <dbReference type="NCBI Taxonomy" id="59750"/>
    <lineage>
        <taxon>Bacteria</taxon>
        <taxon>Bacillati</taxon>
        <taxon>Actinomycetota</taxon>
        <taxon>Actinomycetes</taxon>
        <taxon>Mycobacteriales</taxon>
        <taxon>Mycobacteriaceae</taxon>
        <taxon>Mycolicibacterium</taxon>
    </lineage>
</organism>
<proteinExistence type="predicted"/>
<dbReference type="EMBL" id="LQQA01000015">
    <property type="protein sequence ID" value="ORX14804.1"/>
    <property type="molecule type" value="Genomic_DNA"/>
</dbReference>
<protein>
    <recommendedName>
        <fullName evidence="4">DUF4381 domain-containing protein</fullName>
    </recommendedName>
</protein>
<evidence type="ECO:0000256" key="1">
    <source>
        <dbReference type="SAM" id="Phobius"/>
    </source>
</evidence>
<dbReference type="AlphaFoldDB" id="A0A1X2F8S6"/>
<dbReference type="RefSeq" id="WP_085145238.1">
    <property type="nucleotide sequence ID" value="NZ_JACKUA010000026.1"/>
</dbReference>
<dbReference type="Proteomes" id="UP000193964">
    <property type="component" value="Unassembled WGS sequence"/>
</dbReference>
<keyword evidence="1" id="KW-0812">Transmembrane</keyword>
<name>A0A1X2F8S6_9MYCO</name>
<comment type="caution">
    <text evidence="2">The sequence shown here is derived from an EMBL/GenBank/DDBJ whole genome shotgun (WGS) entry which is preliminary data.</text>
</comment>